<protein>
    <recommendedName>
        <fullName evidence="6">50S ribosomal protein L4</fullName>
    </recommendedName>
</protein>
<evidence type="ECO:0000256" key="2">
    <source>
        <dbReference type="ARBA" id="ARBA00022980"/>
    </source>
</evidence>
<name>A0A381PBU2_9ZZZZ</name>
<evidence type="ECO:0000313" key="5">
    <source>
        <dbReference type="EMBL" id="SUZ64451.1"/>
    </source>
</evidence>
<keyword evidence="2" id="KW-0689">Ribosomal protein</keyword>
<dbReference type="HAMAP" id="MF_01328_B">
    <property type="entry name" value="Ribosomal_uL4_B"/>
    <property type="match status" value="1"/>
</dbReference>
<accession>A0A381PBU2</accession>
<dbReference type="EMBL" id="UINC01000935">
    <property type="protein sequence ID" value="SUZ64451.1"/>
    <property type="molecule type" value="Genomic_DNA"/>
</dbReference>
<dbReference type="Pfam" id="PF00573">
    <property type="entry name" value="Ribosomal_L4"/>
    <property type="match status" value="1"/>
</dbReference>
<gene>
    <name evidence="5" type="ORF">METZ01_LOCUS17305</name>
</gene>
<feature type="compositionally biased region" description="Acidic residues" evidence="4">
    <location>
        <begin position="240"/>
        <end position="250"/>
    </location>
</feature>
<feature type="region of interest" description="Disordered" evidence="4">
    <location>
        <begin position="209"/>
        <end position="313"/>
    </location>
</feature>
<evidence type="ECO:0000256" key="3">
    <source>
        <dbReference type="ARBA" id="ARBA00023274"/>
    </source>
</evidence>
<dbReference type="GO" id="GO:0006412">
    <property type="term" value="P:translation"/>
    <property type="evidence" value="ECO:0007669"/>
    <property type="project" value="InterPro"/>
</dbReference>
<dbReference type="GO" id="GO:0003735">
    <property type="term" value="F:structural constituent of ribosome"/>
    <property type="evidence" value="ECO:0007669"/>
    <property type="project" value="InterPro"/>
</dbReference>
<dbReference type="GO" id="GO:0005840">
    <property type="term" value="C:ribosome"/>
    <property type="evidence" value="ECO:0007669"/>
    <property type="project" value="UniProtKB-KW"/>
</dbReference>
<feature type="region of interest" description="Disordered" evidence="4">
    <location>
        <begin position="43"/>
        <end position="79"/>
    </location>
</feature>
<dbReference type="AlphaFoldDB" id="A0A381PBU2"/>
<dbReference type="NCBIfam" id="TIGR03953">
    <property type="entry name" value="rplD_bact"/>
    <property type="match status" value="1"/>
</dbReference>
<comment type="similarity">
    <text evidence="1">Belongs to the universal ribosomal protein uL4 family.</text>
</comment>
<feature type="compositionally biased region" description="Polar residues" evidence="4">
    <location>
        <begin position="290"/>
        <end position="301"/>
    </location>
</feature>
<evidence type="ECO:0000256" key="1">
    <source>
        <dbReference type="ARBA" id="ARBA00010528"/>
    </source>
</evidence>
<dbReference type="PANTHER" id="PTHR10746:SF6">
    <property type="entry name" value="LARGE RIBOSOMAL SUBUNIT PROTEIN UL4M"/>
    <property type="match status" value="1"/>
</dbReference>
<keyword evidence="3" id="KW-0687">Ribonucleoprotein</keyword>
<evidence type="ECO:0008006" key="6">
    <source>
        <dbReference type="Google" id="ProtNLM"/>
    </source>
</evidence>
<dbReference type="GO" id="GO:1990904">
    <property type="term" value="C:ribonucleoprotein complex"/>
    <property type="evidence" value="ECO:0007669"/>
    <property type="project" value="UniProtKB-KW"/>
</dbReference>
<dbReference type="InterPro" id="IPR013005">
    <property type="entry name" value="Ribosomal_uL4-like"/>
</dbReference>
<evidence type="ECO:0000256" key="4">
    <source>
        <dbReference type="SAM" id="MobiDB-lite"/>
    </source>
</evidence>
<dbReference type="PANTHER" id="PTHR10746">
    <property type="entry name" value="50S RIBOSOMAL PROTEIN L4"/>
    <property type="match status" value="1"/>
</dbReference>
<sequence>MQVPVKNQNGDALDSIELSDAVFNVPMNQSLVHQAMVIYQGNKRQGTHDTKTRAQVSGGGRKPWIQKHTGRARQGSTRAPQWRHGGVVFGPHPRSYRAALPKRMKRQALRCVLSEKARQDRLVCLDSTDTIDGKTKSMAQLLANLQVGGSALVITKATDNTLVQAAHNLEKIWTLPANQLNAQELLARDLVIMTVEAARWVEEIYSNEPHGRRGAKWTNGSPVADAAEPEAVADSVPESVVEEIEAPAEEEAPKSPRRRAAARPGATAETSGDAPAEEVPKPRTRRRRATVSTADEPTSETAVPEADTPDEEA</sequence>
<dbReference type="InterPro" id="IPR002136">
    <property type="entry name" value="Ribosomal_uL4"/>
</dbReference>
<proteinExistence type="inferred from homology"/>
<dbReference type="SUPFAM" id="SSF52166">
    <property type="entry name" value="Ribosomal protein L4"/>
    <property type="match status" value="1"/>
</dbReference>
<dbReference type="InterPro" id="IPR023574">
    <property type="entry name" value="Ribosomal_uL4_dom_sf"/>
</dbReference>
<dbReference type="Gene3D" id="3.40.1370.10">
    <property type="match status" value="1"/>
</dbReference>
<reference evidence="5" key="1">
    <citation type="submission" date="2018-05" db="EMBL/GenBank/DDBJ databases">
        <authorList>
            <person name="Lanie J.A."/>
            <person name="Ng W.-L."/>
            <person name="Kazmierczak K.M."/>
            <person name="Andrzejewski T.M."/>
            <person name="Davidsen T.M."/>
            <person name="Wayne K.J."/>
            <person name="Tettelin H."/>
            <person name="Glass J.I."/>
            <person name="Rusch D."/>
            <person name="Podicherti R."/>
            <person name="Tsui H.-C.T."/>
            <person name="Winkler M.E."/>
        </authorList>
    </citation>
    <scope>NUCLEOTIDE SEQUENCE</scope>
</reference>
<feature type="compositionally biased region" description="Low complexity" evidence="4">
    <location>
        <begin position="221"/>
        <end position="239"/>
    </location>
</feature>
<organism evidence="5">
    <name type="scientific">marine metagenome</name>
    <dbReference type="NCBI Taxonomy" id="408172"/>
    <lineage>
        <taxon>unclassified sequences</taxon>
        <taxon>metagenomes</taxon>
        <taxon>ecological metagenomes</taxon>
    </lineage>
</organism>